<protein>
    <submittedName>
        <fullName evidence="1">Uncharacterized protein</fullName>
    </submittedName>
</protein>
<name>A0A8J2JWE1_9HEXA</name>
<feature type="non-terminal residue" evidence="1">
    <location>
        <position position="476"/>
    </location>
</feature>
<proteinExistence type="predicted"/>
<organism evidence="1 2">
    <name type="scientific">Allacma fusca</name>
    <dbReference type="NCBI Taxonomy" id="39272"/>
    <lineage>
        <taxon>Eukaryota</taxon>
        <taxon>Metazoa</taxon>
        <taxon>Ecdysozoa</taxon>
        <taxon>Arthropoda</taxon>
        <taxon>Hexapoda</taxon>
        <taxon>Collembola</taxon>
        <taxon>Symphypleona</taxon>
        <taxon>Sminthuridae</taxon>
        <taxon>Allacma</taxon>
    </lineage>
</organism>
<comment type="caution">
    <text evidence="1">The sequence shown here is derived from an EMBL/GenBank/DDBJ whole genome shotgun (WGS) entry which is preliminary data.</text>
</comment>
<reference evidence="1" key="1">
    <citation type="submission" date="2021-06" db="EMBL/GenBank/DDBJ databases">
        <authorList>
            <person name="Hodson N. C."/>
            <person name="Mongue J. A."/>
            <person name="Jaron S. K."/>
        </authorList>
    </citation>
    <scope>NUCLEOTIDE SEQUENCE</scope>
</reference>
<evidence type="ECO:0000313" key="2">
    <source>
        <dbReference type="Proteomes" id="UP000708208"/>
    </source>
</evidence>
<evidence type="ECO:0000313" key="1">
    <source>
        <dbReference type="EMBL" id="CAG7727857.1"/>
    </source>
</evidence>
<gene>
    <name evidence="1" type="ORF">AFUS01_LOCUS16675</name>
</gene>
<keyword evidence="2" id="KW-1185">Reference proteome</keyword>
<dbReference type="AlphaFoldDB" id="A0A8J2JWE1"/>
<accession>A0A8J2JWE1</accession>
<dbReference type="Proteomes" id="UP000708208">
    <property type="component" value="Unassembled WGS sequence"/>
</dbReference>
<dbReference type="EMBL" id="CAJVCH010154267">
    <property type="protein sequence ID" value="CAG7727857.1"/>
    <property type="molecule type" value="Genomic_DNA"/>
</dbReference>
<sequence length="476" mass="54092">MPEGSEVVKRGNLKILEDYVGSKSQDKDLVKELLSSPKDPAQALTVDRQKKFYELYEDKDQKIHYRSKAGEKSYNNAEELRNLSTKLLNVNKDLAKEYGHKFYSEKDANSISMALASEISKLRRIAGTEQVKDGVRKIEDAEKLTGLSNTVNEKTRQEQVKNSQTPSKYADALEGFNLAINNVERIRQDLKNKPSYLYSNSINIEKKTPSRQDIMKNLSIMLQDQQRVTGIDHTKASDFKKLRELPPLKGEVLLEFKFGEKVTTLKIDEKSYRNLLKNVKQESLSKASDYNSVKSDDRPKLFENLGKDLEGSFKIKKGKIEVSLNKNLARQDGKALKHDADKQRKVDQDHKVLYISETPKNSKAEAVAAALRDQKKWTGIDASTPEGFKKLQQDLKPSAIKKDIDLVYHNQNLGGITNDKLSAKKFTILLKNVKQDTLVVKNEKGEYDNRSYSQLSKQAQEKLVANLRRDVPAIAD</sequence>